<accession>A0AA38VM05</accession>
<evidence type="ECO:0000256" key="1">
    <source>
        <dbReference type="SAM" id="MobiDB-lite"/>
    </source>
</evidence>
<dbReference type="EMBL" id="JANBVO010000026">
    <property type="protein sequence ID" value="KAJ9139353.1"/>
    <property type="molecule type" value="Genomic_DNA"/>
</dbReference>
<feature type="transmembrane region" description="Helical" evidence="2">
    <location>
        <begin position="152"/>
        <end position="174"/>
    </location>
</feature>
<comment type="caution">
    <text evidence="3">The sequence shown here is derived from an EMBL/GenBank/DDBJ whole genome shotgun (WGS) entry which is preliminary data.</text>
</comment>
<reference evidence="3" key="1">
    <citation type="submission" date="2022-07" db="EMBL/GenBank/DDBJ databases">
        <title>Fungi with potential for degradation of polypropylene.</title>
        <authorList>
            <person name="Gostincar C."/>
        </authorList>
    </citation>
    <scope>NUCLEOTIDE SEQUENCE</scope>
    <source>
        <strain evidence="3">EXF-13308</strain>
    </source>
</reference>
<evidence type="ECO:0000313" key="4">
    <source>
        <dbReference type="Proteomes" id="UP001174694"/>
    </source>
</evidence>
<sequence>METSMPTQTRTIYTSGSSRGESATGSSSAERRSWLPTVLLVCLVTLSVSSLIGLIVSGLVYGGAVDTSPKGVCVTQAFIMFASLLAPLYTTLHVLAAARSHTQPLYRGPNALQHPLHTSAIVTARIDAIAWAVALISAAASVARSASRSCPALYADLVAAAAACAAVAVVLCAVERAARPFVLPFAVPAIFARLGRRGAGGRLGGGGVVKCRISDLLGEEDEDALLEKSVSRRPSVAVFNEKGPEVVEVAYPAPAVHRSGSGSTGGSTVESALVAPLSVSRPAGPRKQQEAPAEEADSTSGAGMPRRPVGAYTRHSTASTASGSAASRAYTASSEARSLTSQQSFGPRPFPAAPVASAIQRTYLRASSSFPPQEDSQSGRRRSQSYYQQQHRRYGSSPAHSGSVRKDWRRDWDQLAAETGLDVSSVGSASAASSASASSRPSRAGAASSYYSGVGTLPTVAEVPTPGSPALVGTYRSPFVSEEEEPAPVPGDRLRMAQEALRAYATTGGDRRKAEEARAEEAGRTIPGSFVE</sequence>
<feature type="transmembrane region" description="Helical" evidence="2">
    <location>
        <begin position="76"/>
        <end position="98"/>
    </location>
</feature>
<feature type="compositionally biased region" description="Low complexity" evidence="1">
    <location>
        <begin position="14"/>
        <end position="27"/>
    </location>
</feature>
<keyword evidence="2" id="KW-1133">Transmembrane helix</keyword>
<feature type="region of interest" description="Disordered" evidence="1">
    <location>
        <begin position="1"/>
        <end position="27"/>
    </location>
</feature>
<gene>
    <name evidence="3" type="ORF">NKR23_g7912</name>
</gene>
<dbReference type="AlphaFoldDB" id="A0AA38VM05"/>
<dbReference type="Proteomes" id="UP001174694">
    <property type="component" value="Unassembled WGS sequence"/>
</dbReference>
<name>A0AA38VM05_9PEZI</name>
<feature type="compositionally biased region" description="Basic and acidic residues" evidence="1">
    <location>
        <begin position="404"/>
        <end position="413"/>
    </location>
</feature>
<protein>
    <submittedName>
        <fullName evidence="3">Uncharacterized protein</fullName>
    </submittedName>
</protein>
<feature type="compositionally biased region" description="Low complexity" evidence="1">
    <location>
        <begin position="424"/>
        <end position="455"/>
    </location>
</feature>
<keyword evidence="4" id="KW-1185">Reference proteome</keyword>
<evidence type="ECO:0000256" key="2">
    <source>
        <dbReference type="SAM" id="Phobius"/>
    </source>
</evidence>
<feature type="transmembrane region" description="Helical" evidence="2">
    <location>
        <begin position="38"/>
        <end position="64"/>
    </location>
</feature>
<feature type="region of interest" description="Disordered" evidence="1">
    <location>
        <begin position="279"/>
        <end position="326"/>
    </location>
</feature>
<feature type="region of interest" description="Disordered" evidence="1">
    <location>
        <begin position="367"/>
        <end position="532"/>
    </location>
</feature>
<keyword evidence="2" id="KW-0812">Transmembrane</keyword>
<feature type="compositionally biased region" description="Low complexity" evidence="1">
    <location>
        <begin position="313"/>
        <end position="326"/>
    </location>
</feature>
<feature type="compositionally biased region" description="Basic and acidic residues" evidence="1">
    <location>
        <begin position="509"/>
        <end position="523"/>
    </location>
</feature>
<feature type="compositionally biased region" description="Polar residues" evidence="1">
    <location>
        <begin position="1"/>
        <end position="13"/>
    </location>
</feature>
<feature type="region of interest" description="Disordered" evidence="1">
    <location>
        <begin position="333"/>
        <end position="352"/>
    </location>
</feature>
<proteinExistence type="predicted"/>
<organism evidence="3 4">
    <name type="scientific">Pleurostoma richardsiae</name>
    <dbReference type="NCBI Taxonomy" id="41990"/>
    <lineage>
        <taxon>Eukaryota</taxon>
        <taxon>Fungi</taxon>
        <taxon>Dikarya</taxon>
        <taxon>Ascomycota</taxon>
        <taxon>Pezizomycotina</taxon>
        <taxon>Sordariomycetes</taxon>
        <taxon>Sordariomycetidae</taxon>
        <taxon>Calosphaeriales</taxon>
        <taxon>Pleurostomataceae</taxon>
        <taxon>Pleurostoma</taxon>
    </lineage>
</organism>
<evidence type="ECO:0000313" key="3">
    <source>
        <dbReference type="EMBL" id="KAJ9139353.1"/>
    </source>
</evidence>
<keyword evidence="2" id="KW-0472">Membrane</keyword>